<evidence type="ECO:0000313" key="4">
    <source>
        <dbReference type="Proteomes" id="UP001081071"/>
    </source>
</evidence>
<feature type="domain" description="O-acyltransferase WSD1 C-terminal" evidence="2">
    <location>
        <begin position="299"/>
        <end position="446"/>
    </location>
</feature>
<protein>
    <submittedName>
        <fullName evidence="3">WS/DGAT domain-containing protein</fullName>
    </submittedName>
</protein>
<accession>A0ABT4MG23</accession>
<gene>
    <name evidence="3" type="ORF">O4220_15605</name>
</gene>
<evidence type="ECO:0000259" key="2">
    <source>
        <dbReference type="Pfam" id="PF06974"/>
    </source>
</evidence>
<sequence>MSRLDMKDAVYHFGRDHGGSSDQFALLVFDSIDGSEPTFADVQAHVESRAPRVSGLGVRLQETLWGLDYPRWVRDDSPPRHHLVDHDLGQQNWDGVEHFIGELLCTRLDMRDLAWKLHVIRGVRDAPLVRGTATLVVLQVGHALTDGLGVTRLLRALFAPPSDDRTIDAPLPGHTEPDTPVRAMLGAARALLSAPVDLAISRLEAHRSLRAVLGTPMPPWVRASSLNRAASASRAVRIVPIPADEVRAGNSTVTVSALAAVGSSLNKYLRDVDGQDNGLDVAATVPVALPPDRSWPAANRVVIGMVNLHVATLDPDERRTRIARSLDDERARVTGDPVLRLARADEQVPAPIVRFVQNRRFRRRTREPVHVAGQTTVVSVNRGAANLELCGATARFTAGFPYLEDGRGLTHGFFGLGETVTVVAVACPDVMPSLTAYTHDLVDELRRRPTPG</sequence>
<dbReference type="Pfam" id="PF06974">
    <property type="entry name" value="WS_DGAT_C"/>
    <property type="match status" value="1"/>
</dbReference>
<dbReference type="InterPro" id="IPR009721">
    <property type="entry name" value="O-acyltransferase_WSD1_C"/>
</dbReference>
<feature type="domain" description="O-acyltransferase WSD1-like N-terminal" evidence="1">
    <location>
        <begin position="26"/>
        <end position="250"/>
    </location>
</feature>
<dbReference type="InterPro" id="IPR004255">
    <property type="entry name" value="O-acyltransferase_WSD1_N"/>
</dbReference>
<name>A0ABT4MG23_9NOCA</name>
<proteinExistence type="predicted"/>
<dbReference type="Proteomes" id="UP001081071">
    <property type="component" value="Unassembled WGS sequence"/>
</dbReference>
<dbReference type="RefSeq" id="WP_269605740.1">
    <property type="nucleotide sequence ID" value="NZ_JAPWIJ010000006.1"/>
</dbReference>
<evidence type="ECO:0000259" key="1">
    <source>
        <dbReference type="Pfam" id="PF03007"/>
    </source>
</evidence>
<dbReference type="EMBL" id="JAPWIJ010000006">
    <property type="protein sequence ID" value="MCZ4519939.1"/>
    <property type="molecule type" value="Genomic_DNA"/>
</dbReference>
<organism evidence="3 4">
    <name type="scientific">Rhodococcus ruber</name>
    <dbReference type="NCBI Taxonomy" id="1830"/>
    <lineage>
        <taxon>Bacteria</taxon>
        <taxon>Bacillati</taxon>
        <taxon>Actinomycetota</taxon>
        <taxon>Actinomycetes</taxon>
        <taxon>Mycobacteriales</taxon>
        <taxon>Nocardiaceae</taxon>
        <taxon>Rhodococcus</taxon>
    </lineage>
</organism>
<comment type="caution">
    <text evidence="3">The sequence shown here is derived from an EMBL/GenBank/DDBJ whole genome shotgun (WGS) entry which is preliminary data.</text>
</comment>
<reference evidence="3" key="1">
    <citation type="submission" date="2022-12" db="EMBL/GenBank/DDBJ databases">
        <authorList>
            <person name="Krivoruchko A.V."/>
            <person name="Elkin A."/>
        </authorList>
    </citation>
    <scope>NUCLEOTIDE SEQUENCE</scope>
    <source>
        <strain evidence="3">IEGM 1391</strain>
    </source>
</reference>
<keyword evidence="4" id="KW-1185">Reference proteome</keyword>
<dbReference type="Pfam" id="PF03007">
    <property type="entry name" value="WS_DGAT_cat"/>
    <property type="match status" value="1"/>
</dbReference>
<evidence type="ECO:0000313" key="3">
    <source>
        <dbReference type="EMBL" id="MCZ4519939.1"/>
    </source>
</evidence>